<reference evidence="1 2" key="1">
    <citation type="submission" date="2018-08" db="EMBL/GenBank/DDBJ databases">
        <title>A genome reference for cultivated species of the human gut microbiota.</title>
        <authorList>
            <person name="Zou Y."/>
            <person name="Xue W."/>
            <person name="Luo G."/>
        </authorList>
    </citation>
    <scope>NUCLEOTIDE SEQUENCE [LARGE SCALE GENOMIC DNA]</scope>
    <source>
        <strain evidence="1 2">AM25-1LB</strain>
    </source>
</reference>
<sequence length="97" mass="11218">MNKNIRGIQVSRKSDFVNIGLEVDNTGELFMLQVNFIKNPLNWGITIGFPEGGSTTLLLENGEKEYEDYPFECMGMKFNVDLYDNDNLDVYEIYIHQ</sequence>
<proteinExistence type="predicted"/>
<evidence type="ECO:0000313" key="1">
    <source>
        <dbReference type="EMBL" id="RHF62355.1"/>
    </source>
</evidence>
<dbReference type="RefSeq" id="WP_118212605.1">
    <property type="nucleotide sequence ID" value="NZ_CBCSYD010000004.1"/>
</dbReference>
<accession>A0A414P825</accession>
<dbReference type="AlphaFoldDB" id="A0A414P825"/>
<organism evidence="1 2">
    <name type="scientific">[Ruminococcus] lactaris</name>
    <dbReference type="NCBI Taxonomy" id="46228"/>
    <lineage>
        <taxon>Bacteria</taxon>
        <taxon>Bacillati</taxon>
        <taxon>Bacillota</taxon>
        <taxon>Clostridia</taxon>
        <taxon>Lachnospirales</taxon>
        <taxon>Lachnospiraceae</taxon>
        <taxon>Mediterraneibacter</taxon>
    </lineage>
</organism>
<comment type="caution">
    <text evidence="1">The sequence shown here is derived from an EMBL/GenBank/DDBJ whole genome shotgun (WGS) entry which is preliminary data.</text>
</comment>
<protein>
    <submittedName>
        <fullName evidence="1">Uncharacterized protein</fullName>
    </submittedName>
</protein>
<dbReference type="Proteomes" id="UP000284902">
    <property type="component" value="Unassembled WGS sequence"/>
</dbReference>
<gene>
    <name evidence="1" type="ORF">DW672_03695</name>
</gene>
<dbReference type="EMBL" id="QRHG01000006">
    <property type="protein sequence ID" value="RHF62355.1"/>
    <property type="molecule type" value="Genomic_DNA"/>
</dbReference>
<evidence type="ECO:0000313" key="2">
    <source>
        <dbReference type="Proteomes" id="UP000284902"/>
    </source>
</evidence>
<name>A0A414P825_9FIRM</name>